<accession>A0A6A7B314</accession>
<evidence type="ECO:0000313" key="4">
    <source>
        <dbReference type="Proteomes" id="UP000799423"/>
    </source>
</evidence>
<dbReference type="EMBL" id="MU006311">
    <property type="protein sequence ID" value="KAF2849574.1"/>
    <property type="molecule type" value="Genomic_DNA"/>
</dbReference>
<dbReference type="InterPro" id="IPR013897">
    <property type="entry name" value="Duc1"/>
</dbReference>
<dbReference type="OrthoDB" id="2119945at2759"/>
<dbReference type="Pfam" id="PF08588">
    <property type="entry name" value="Duc1"/>
    <property type="match status" value="1"/>
</dbReference>
<dbReference type="PANTHER" id="PTHR34826:SF2">
    <property type="entry name" value="UPF0590 PROTEIN C409.17C"/>
    <property type="match status" value="1"/>
</dbReference>
<dbReference type="Proteomes" id="UP000799423">
    <property type="component" value="Unassembled WGS sequence"/>
</dbReference>
<feature type="domain" description="Domain of unknown function at the cortex 1" evidence="2">
    <location>
        <begin position="10"/>
        <end position="258"/>
    </location>
</feature>
<dbReference type="PANTHER" id="PTHR34826">
    <property type="entry name" value="UPF0590 PROTEIN C409.17C"/>
    <property type="match status" value="1"/>
</dbReference>
<name>A0A6A7B314_9PLEO</name>
<dbReference type="AlphaFoldDB" id="A0A6A7B314"/>
<evidence type="ECO:0000313" key="3">
    <source>
        <dbReference type="EMBL" id="KAF2849574.1"/>
    </source>
</evidence>
<keyword evidence="4" id="KW-1185">Reference proteome</keyword>
<feature type="non-terminal residue" evidence="3">
    <location>
        <position position="409"/>
    </location>
</feature>
<feature type="compositionally biased region" description="Acidic residues" evidence="1">
    <location>
        <begin position="293"/>
        <end position="303"/>
    </location>
</feature>
<feature type="compositionally biased region" description="Basic and acidic residues" evidence="1">
    <location>
        <begin position="304"/>
        <end position="322"/>
    </location>
</feature>
<feature type="region of interest" description="Disordered" evidence="1">
    <location>
        <begin position="270"/>
        <end position="323"/>
    </location>
</feature>
<organism evidence="3 4">
    <name type="scientific">Plenodomus tracheiphilus IPT5</name>
    <dbReference type="NCBI Taxonomy" id="1408161"/>
    <lineage>
        <taxon>Eukaryota</taxon>
        <taxon>Fungi</taxon>
        <taxon>Dikarya</taxon>
        <taxon>Ascomycota</taxon>
        <taxon>Pezizomycotina</taxon>
        <taxon>Dothideomycetes</taxon>
        <taxon>Pleosporomycetidae</taxon>
        <taxon>Pleosporales</taxon>
        <taxon>Pleosporineae</taxon>
        <taxon>Leptosphaeriaceae</taxon>
        <taxon>Plenodomus</taxon>
    </lineage>
</organism>
<protein>
    <submittedName>
        <fullName evidence="3">DUF1769-domain-containing protein</fullName>
    </submittedName>
</protein>
<evidence type="ECO:0000259" key="2">
    <source>
        <dbReference type="Pfam" id="PF08588"/>
    </source>
</evidence>
<feature type="region of interest" description="Disordered" evidence="1">
    <location>
        <begin position="368"/>
        <end position="394"/>
    </location>
</feature>
<proteinExistence type="predicted"/>
<evidence type="ECO:0000256" key="1">
    <source>
        <dbReference type="SAM" id="MobiDB-lite"/>
    </source>
</evidence>
<reference evidence="3" key="1">
    <citation type="submission" date="2020-01" db="EMBL/GenBank/DDBJ databases">
        <authorList>
            <consortium name="DOE Joint Genome Institute"/>
            <person name="Haridas S."/>
            <person name="Albert R."/>
            <person name="Binder M."/>
            <person name="Bloem J."/>
            <person name="Labutti K."/>
            <person name="Salamov A."/>
            <person name="Andreopoulos B."/>
            <person name="Baker S.E."/>
            <person name="Barry K."/>
            <person name="Bills G."/>
            <person name="Bluhm B.H."/>
            <person name="Cannon C."/>
            <person name="Castanera R."/>
            <person name="Culley D.E."/>
            <person name="Daum C."/>
            <person name="Ezra D."/>
            <person name="Gonzalez J.B."/>
            <person name="Henrissat B."/>
            <person name="Kuo A."/>
            <person name="Liang C."/>
            <person name="Lipzen A."/>
            <person name="Lutzoni F."/>
            <person name="Magnuson J."/>
            <person name="Mondo S."/>
            <person name="Nolan M."/>
            <person name="Ohm R."/>
            <person name="Pangilinan J."/>
            <person name="Park H.-J."/>
            <person name="Ramirez L."/>
            <person name="Alfaro M."/>
            <person name="Sun H."/>
            <person name="Tritt A."/>
            <person name="Yoshinaga Y."/>
            <person name="Zwiers L.-H."/>
            <person name="Turgeon B.G."/>
            <person name="Goodwin S.B."/>
            <person name="Spatafora J.W."/>
            <person name="Crous P.W."/>
            <person name="Grigoriev I.V."/>
        </authorList>
    </citation>
    <scope>NUCLEOTIDE SEQUENCE</scope>
    <source>
        <strain evidence="3">IPT5</strain>
    </source>
</reference>
<feature type="non-terminal residue" evidence="3">
    <location>
        <position position="1"/>
    </location>
</feature>
<gene>
    <name evidence="3" type="ORF">T440DRAFT_354138</name>
</gene>
<sequence length="409" mass="45225">IDPTARDKYLLQVNSPQPISIDSTLLTAWLHVRILDYHGLPPSSPPTSSYFQHASHTSDRYSISYSFIPKRDISGSQLIMGFDYSHSIKHQLPPGTKTALKIATSWLDPGLYADPYAEEPYLYGPALSSWFAFSIGELTSCEDACTQLSRLQQESKNIITEGATSSSASKLRTNIPSSYKKRRKHFLSPSALSSFTFEKDRMYHADFFNPHLDFANFALRLPGFSVGVARYVDEKTHHLRYVLREKEGDVGVCVIFSLLFGRELEETKRRGVGSGTGVDEIGEEGVTRVSEDGQADNADEVEENSEKYNEQRDAVPESRAEDLETTVVEQKEQEGIGGIISTATAAASTLATSIYGVYAALGFATASESSSDTEDDDTRQHSTISAHAQIDDMDDATVEKYLQARQSNL</sequence>